<evidence type="ECO:0000256" key="1">
    <source>
        <dbReference type="SAM" id="MobiDB-lite"/>
    </source>
</evidence>
<dbReference type="AlphaFoldDB" id="A0A7R9LK36"/>
<feature type="non-terminal residue" evidence="2">
    <location>
        <position position="1"/>
    </location>
</feature>
<accession>A0A7R9LK36</accession>
<protein>
    <recommendedName>
        <fullName evidence="4">dCTP pyrophosphatase 1</fullName>
    </recommendedName>
</protein>
<evidence type="ECO:0000313" key="2">
    <source>
        <dbReference type="EMBL" id="CAD7643156.1"/>
    </source>
</evidence>
<evidence type="ECO:0000313" key="3">
    <source>
        <dbReference type="Proteomes" id="UP000759131"/>
    </source>
</evidence>
<dbReference type="GO" id="GO:0005829">
    <property type="term" value="C:cytosol"/>
    <property type="evidence" value="ECO:0007669"/>
    <property type="project" value="TreeGrafter"/>
</dbReference>
<proteinExistence type="predicted"/>
<dbReference type="GO" id="GO:0047840">
    <property type="term" value="F:dCTP diphosphatase activity"/>
    <property type="evidence" value="ECO:0007669"/>
    <property type="project" value="TreeGrafter"/>
</dbReference>
<organism evidence="2">
    <name type="scientific">Medioppia subpectinata</name>
    <dbReference type="NCBI Taxonomy" id="1979941"/>
    <lineage>
        <taxon>Eukaryota</taxon>
        <taxon>Metazoa</taxon>
        <taxon>Ecdysozoa</taxon>
        <taxon>Arthropoda</taxon>
        <taxon>Chelicerata</taxon>
        <taxon>Arachnida</taxon>
        <taxon>Acari</taxon>
        <taxon>Acariformes</taxon>
        <taxon>Sarcoptiformes</taxon>
        <taxon>Oribatida</taxon>
        <taxon>Brachypylina</taxon>
        <taxon>Oppioidea</taxon>
        <taxon>Oppiidae</taxon>
        <taxon>Medioppia</taxon>
    </lineage>
</organism>
<gene>
    <name evidence="2" type="ORF">OSB1V03_LOCUS19459</name>
</gene>
<evidence type="ECO:0008006" key="4">
    <source>
        <dbReference type="Google" id="ProtNLM"/>
    </source>
</evidence>
<dbReference type="PANTHER" id="PTHR46523:SF1">
    <property type="entry name" value="DCTP PYROPHOSPHATASE 1"/>
    <property type="match status" value="1"/>
</dbReference>
<dbReference type="OrthoDB" id="411123at2759"/>
<dbReference type="InterPro" id="IPR025984">
    <property type="entry name" value="DCTPP"/>
</dbReference>
<dbReference type="EMBL" id="CAJPIZ010028618">
    <property type="protein sequence ID" value="CAG2119511.1"/>
    <property type="molecule type" value="Genomic_DNA"/>
</dbReference>
<dbReference type="Gene3D" id="1.10.287.1080">
    <property type="entry name" value="MazG-like"/>
    <property type="match status" value="1"/>
</dbReference>
<keyword evidence="3" id="KW-1185">Reference proteome</keyword>
<dbReference type="CDD" id="cd11537">
    <property type="entry name" value="NTP-PPase_RS21-C6_like"/>
    <property type="match status" value="1"/>
</dbReference>
<feature type="compositionally biased region" description="Gly residues" evidence="1">
    <location>
        <begin position="217"/>
        <end position="233"/>
    </location>
</feature>
<feature type="non-terminal residue" evidence="2">
    <location>
        <position position="339"/>
    </location>
</feature>
<feature type="compositionally biased region" description="Polar residues" evidence="1">
    <location>
        <begin position="162"/>
        <end position="178"/>
    </location>
</feature>
<dbReference type="PANTHER" id="PTHR46523">
    <property type="entry name" value="DCTP PYROPHOSPHATASE 1"/>
    <property type="match status" value="1"/>
</dbReference>
<dbReference type="InterPro" id="IPR052555">
    <property type="entry name" value="dCTP_Pyrophosphatase"/>
</dbReference>
<name>A0A7R9LK36_9ACAR</name>
<dbReference type="SUPFAM" id="SSF101386">
    <property type="entry name" value="all-alpha NTP pyrophosphatases"/>
    <property type="match status" value="1"/>
</dbReference>
<dbReference type="GO" id="GO:0006253">
    <property type="term" value="P:dCTP catabolic process"/>
    <property type="evidence" value="ECO:0007669"/>
    <property type="project" value="TreeGrafter"/>
</dbReference>
<dbReference type="GO" id="GO:0042262">
    <property type="term" value="P:DNA protection"/>
    <property type="evidence" value="ECO:0007669"/>
    <property type="project" value="TreeGrafter"/>
</dbReference>
<feature type="compositionally biased region" description="Basic and acidic residues" evidence="1">
    <location>
        <begin position="184"/>
        <end position="193"/>
    </location>
</feature>
<feature type="region of interest" description="Disordered" evidence="1">
    <location>
        <begin position="161"/>
        <end position="240"/>
    </location>
</feature>
<dbReference type="EMBL" id="OC883193">
    <property type="protein sequence ID" value="CAD7643156.1"/>
    <property type="molecule type" value="Genomic_DNA"/>
</dbReference>
<reference evidence="2" key="1">
    <citation type="submission" date="2020-11" db="EMBL/GenBank/DDBJ databases">
        <authorList>
            <person name="Tran Van P."/>
        </authorList>
    </citation>
    <scope>NUCLEOTIDE SEQUENCE</scope>
</reference>
<dbReference type="Proteomes" id="UP000759131">
    <property type="component" value="Unassembled WGS sequence"/>
</dbReference>
<sequence>YHHKLDTLLQFVRVLPAFVWHRWPDCYQILYPCVELQSPAEIGDLTARRHYIAGFLDTDVESRTDLYDIYVNLAAIEITVSHGSRDAFAMTKTHKEIAVFMTRQADSETNTNWDLIQDICDKNRELIETLKRMATASAKSSPAKEGRQNTCPLFAAIKHTRSQPTMASTKDNNHNTITGGPVKRPHDADDSVQHKQLAADTGPTPPASQDQTLTLGVNGGQHSAGGSDGGHSSGGHHFAFSDRPTLEEMHKMHTKFVADRDWDQFHSPRNVLLALVGEVGELAELFQWRGECPVGLHDWTPTERHALEDELSDCLIYLLRLADRCRVDLPVAVVRKLAA</sequence>